<dbReference type="Proteomes" id="UP000193642">
    <property type="component" value="Unassembled WGS sequence"/>
</dbReference>
<evidence type="ECO:0000313" key="1">
    <source>
        <dbReference type="EMBL" id="ORY45612.1"/>
    </source>
</evidence>
<protein>
    <submittedName>
        <fullName evidence="1">Uncharacterized protein</fullName>
    </submittedName>
</protein>
<sequence length="348" mass="39193">MQTRGFLTTFSLGLPRFSSTSTTSSLTPHQLLASYPIRLRPSEAVDRPGYFERYPPGTSLLERGLLMPFRLQLAQMAGKGFLNNRINADTADGRARDFFPRQFQKGVSQALPTLFNRLSNWNGIDDNKSLSPLVTPDLLSAFSKSHKALKASGHSLSFRYKANIANLDSTDTFPIFPTNIWLTFGSPQNATSTLFRGPVIDRNHLIIFTRRVNTPKTPDGPPSDRRVFREICFEYVYEPHELRSEFDDGKEVVVPDFEWKRSWMDKGAKVGVDSVVSGSTLHYKLTRDIDGVLVEEGHVDLAGMGIRMESSHFIDEFPDNGVWRIADVDNCLIAPRVLEEERPPILSV</sequence>
<dbReference type="AlphaFoldDB" id="A0A1Y2CF10"/>
<keyword evidence="2" id="KW-1185">Reference proteome</keyword>
<dbReference type="OrthoDB" id="2141364at2759"/>
<reference evidence="1 2" key="1">
    <citation type="submission" date="2016-07" db="EMBL/GenBank/DDBJ databases">
        <title>Pervasive Adenine N6-methylation of Active Genes in Fungi.</title>
        <authorList>
            <consortium name="DOE Joint Genome Institute"/>
            <person name="Mondo S.J."/>
            <person name="Dannebaum R.O."/>
            <person name="Kuo R.C."/>
            <person name="Labutti K."/>
            <person name="Haridas S."/>
            <person name="Kuo A."/>
            <person name="Salamov A."/>
            <person name="Ahrendt S.R."/>
            <person name="Lipzen A."/>
            <person name="Sullivan W."/>
            <person name="Andreopoulos W.B."/>
            <person name="Clum A."/>
            <person name="Lindquist E."/>
            <person name="Daum C."/>
            <person name="Ramamoorthy G.K."/>
            <person name="Gryganskyi A."/>
            <person name="Culley D."/>
            <person name="Magnuson J.K."/>
            <person name="James T.Y."/>
            <person name="O'Malley M.A."/>
            <person name="Stajich J.E."/>
            <person name="Spatafora J.W."/>
            <person name="Visel A."/>
            <person name="Grigoriev I.V."/>
        </authorList>
    </citation>
    <scope>NUCLEOTIDE SEQUENCE [LARGE SCALE GENOMIC DNA]</scope>
    <source>
        <strain evidence="1 2">JEL800</strain>
    </source>
</reference>
<comment type="caution">
    <text evidence="1">The sequence shown here is derived from an EMBL/GenBank/DDBJ whole genome shotgun (WGS) entry which is preliminary data.</text>
</comment>
<organism evidence="1 2">
    <name type="scientific">Rhizoclosmatium globosum</name>
    <dbReference type="NCBI Taxonomy" id="329046"/>
    <lineage>
        <taxon>Eukaryota</taxon>
        <taxon>Fungi</taxon>
        <taxon>Fungi incertae sedis</taxon>
        <taxon>Chytridiomycota</taxon>
        <taxon>Chytridiomycota incertae sedis</taxon>
        <taxon>Chytridiomycetes</taxon>
        <taxon>Chytridiales</taxon>
        <taxon>Chytriomycetaceae</taxon>
        <taxon>Rhizoclosmatium</taxon>
    </lineage>
</organism>
<evidence type="ECO:0000313" key="2">
    <source>
        <dbReference type="Proteomes" id="UP000193642"/>
    </source>
</evidence>
<gene>
    <name evidence="1" type="ORF">BCR33DRAFT_716264</name>
</gene>
<proteinExistence type="predicted"/>
<accession>A0A1Y2CF10</accession>
<dbReference type="EMBL" id="MCGO01000019">
    <property type="protein sequence ID" value="ORY45612.1"/>
    <property type="molecule type" value="Genomic_DNA"/>
</dbReference>
<name>A0A1Y2CF10_9FUNG</name>